<organism evidence="2">
    <name type="scientific">uncultured bacterium contig00115</name>
    <dbReference type="NCBI Taxonomy" id="1181577"/>
    <lineage>
        <taxon>Bacteria</taxon>
        <taxon>environmental samples</taxon>
    </lineage>
</organism>
<dbReference type="PANTHER" id="PTHR38731:SF1">
    <property type="entry name" value="FECR PROTEIN DOMAIN-CONTAINING PROTEIN"/>
    <property type="match status" value="1"/>
</dbReference>
<dbReference type="PANTHER" id="PTHR38731">
    <property type="entry name" value="LIPL45-RELATED LIPOPROTEIN-RELATED"/>
    <property type="match status" value="1"/>
</dbReference>
<dbReference type="Gene3D" id="2.60.120.1440">
    <property type="match status" value="1"/>
</dbReference>
<dbReference type="EMBL" id="JQ844289">
    <property type="protein sequence ID" value="AGS54330.1"/>
    <property type="molecule type" value="Genomic_DNA"/>
</dbReference>
<feature type="domain" description="FecR protein" evidence="1">
    <location>
        <begin position="59"/>
        <end position="151"/>
    </location>
</feature>
<evidence type="ECO:0000313" key="2">
    <source>
        <dbReference type="EMBL" id="AGS54330.1"/>
    </source>
</evidence>
<dbReference type="Pfam" id="PF04773">
    <property type="entry name" value="FecR"/>
    <property type="match status" value="1"/>
</dbReference>
<sequence length="228" mass="23739">MRKSVVFIFFTAAVFIFVDTLAAQAVIREMTGTVELKRAGTETWIAAGAGASIEKSTVISTGFRSTAILAIGNSTITVRPLTRLSLEELINQNDTETVNVNLNAGRVRVQVTPPAGGKTNFTVQGPSSTASVRGTSFEMDPVSIRVIEGAVSYAPSQGPLIRSVTVGAGQESRVDTVTGMLVIPLAASQEARALPVLAGQSSSAETAAGSPISIPADDSLEITIGFER</sequence>
<dbReference type="InterPro" id="IPR006860">
    <property type="entry name" value="FecR"/>
</dbReference>
<reference evidence="2" key="1">
    <citation type="submission" date="2012-03" db="EMBL/GenBank/DDBJ databases">
        <title>Functional metagenomics reveals considerable lignocellulase gene clusters in the gut microbiome of a wood-feeding higher termite.</title>
        <authorList>
            <person name="Liu N."/>
        </authorList>
    </citation>
    <scope>NUCLEOTIDE SEQUENCE</scope>
</reference>
<protein>
    <recommendedName>
        <fullName evidence="1">FecR protein domain-containing protein</fullName>
    </recommendedName>
</protein>
<evidence type="ECO:0000259" key="1">
    <source>
        <dbReference type="Pfam" id="PF04773"/>
    </source>
</evidence>
<dbReference type="AlphaFoldDB" id="A0A806K2N5"/>
<proteinExistence type="predicted"/>
<accession>A0A806K2N5</accession>
<name>A0A806K2N5_9BACT</name>